<protein>
    <recommendedName>
        <fullName evidence="3">Endonuclease/exonuclease/phosphatase domain-containing protein</fullName>
    </recommendedName>
</protein>
<proteinExistence type="predicted"/>
<dbReference type="OrthoDB" id="852124at2759"/>
<reference evidence="1" key="1">
    <citation type="submission" date="2022-11" db="EMBL/GenBank/DDBJ databases">
        <authorList>
            <person name="Hyden B.L."/>
            <person name="Feng K."/>
            <person name="Yates T."/>
            <person name="Jawdy S."/>
            <person name="Smart L.B."/>
            <person name="Muchero W."/>
        </authorList>
    </citation>
    <scope>NUCLEOTIDE SEQUENCE</scope>
    <source>
        <tissue evidence="1">Shoot tip</tissue>
    </source>
</reference>
<organism evidence="1 2">
    <name type="scientific">Salix viminalis</name>
    <name type="common">Common osier</name>
    <name type="synonym">Basket willow</name>
    <dbReference type="NCBI Taxonomy" id="40686"/>
    <lineage>
        <taxon>Eukaryota</taxon>
        <taxon>Viridiplantae</taxon>
        <taxon>Streptophyta</taxon>
        <taxon>Embryophyta</taxon>
        <taxon>Tracheophyta</taxon>
        <taxon>Spermatophyta</taxon>
        <taxon>Magnoliopsida</taxon>
        <taxon>eudicotyledons</taxon>
        <taxon>Gunneridae</taxon>
        <taxon>Pentapetalae</taxon>
        <taxon>rosids</taxon>
        <taxon>fabids</taxon>
        <taxon>Malpighiales</taxon>
        <taxon>Salicaceae</taxon>
        <taxon>Saliceae</taxon>
        <taxon>Salix</taxon>
    </lineage>
</organism>
<dbReference type="Gene3D" id="3.60.10.10">
    <property type="entry name" value="Endonuclease/exonuclease/phosphatase"/>
    <property type="match status" value="1"/>
</dbReference>
<dbReference type="AlphaFoldDB" id="A0A9Q0QCI5"/>
<gene>
    <name evidence="1" type="ORF">OIU85_029973</name>
</gene>
<evidence type="ECO:0000313" key="1">
    <source>
        <dbReference type="EMBL" id="KAJ6704110.1"/>
    </source>
</evidence>
<dbReference type="Proteomes" id="UP001151529">
    <property type="component" value="Chromosome 3"/>
</dbReference>
<dbReference type="SUPFAM" id="SSF56219">
    <property type="entry name" value="DNase I-like"/>
    <property type="match status" value="1"/>
</dbReference>
<dbReference type="EMBL" id="JAPFFL010000009">
    <property type="protein sequence ID" value="KAJ6704110.1"/>
    <property type="molecule type" value="Genomic_DNA"/>
</dbReference>
<dbReference type="InterPro" id="IPR036691">
    <property type="entry name" value="Endo/exonu/phosph_ase_sf"/>
</dbReference>
<keyword evidence="2" id="KW-1185">Reference proteome</keyword>
<evidence type="ECO:0008006" key="3">
    <source>
        <dbReference type="Google" id="ProtNLM"/>
    </source>
</evidence>
<name>A0A9Q0QCI5_SALVM</name>
<sequence length="139" mass="15408">MKVVEDDKVGVVMVHSDSQWLTCDVTTLEDGSKIRVSFVYGLNSPLGRKALWDYLEQQKTPNNTIPWAILGDFNAILSSSDRHGGDDQWHSHMDDFPSCIDNSELIHVQTTGLQLGIMGSMLMPRSSDGWTGLLATKLS</sequence>
<comment type="caution">
    <text evidence="1">The sequence shown here is derived from an EMBL/GenBank/DDBJ whole genome shotgun (WGS) entry which is preliminary data.</text>
</comment>
<accession>A0A9Q0QCI5</accession>
<evidence type="ECO:0000313" key="2">
    <source>
        <dbReference type="Proteomes" id="UP001151529"/>
    </source>
</evidence>
<reference evidence="1" key="2">
    <citation type="journal article" date="2023" name="Int. J. Mol. Sci.">
        <title>De Novo Assembly and Annotation of 11 Diverse Shrub Willow (Salix) Genomes Reveals Novel Gene Organization in Sex-Linked Regions.</title>
        <authorList>
            <person name="Hyden B."/>
            <person name="Feng K."/>
            <person name="Yates T.B."/>
            <person name="Jawdy S."/>
            <person name="Cereghino C."/>
            <person name="Smart L.B."/>
            <person name="Muchero W."/>
        </authorList>
    </citation>
    <scope>NUCLEOTIDE SEQUENCE [LARGE SCALE GENOMIC DNA]</scope>
    <source>
        <tissue evidence="1">Shoot tip</tissue>
    </source>
</reference>